<feature type="binding site" evidence="4">
    <location>
        <position position="224"/>
    </location>
    <ligand>
        <name>Zn(2+)</name>
        <dbReference type="ChEBI" id="CHEBI:29105"/>
    </ligand>
</feature>
<name>A0A2P2E0D7_9LEPT</name>
<evidence type="ECO:0000256" key="3">
    <source>
        <dbReference type="PIRSR" id="PIRSR606823-1"/>
    </source>
</evidence>
<gene>
    <name evidence="8" type="ORF">LPTSP4_18640</name>
</gene>
<evidence type="ECO:0000256" key="2">
    <source>
        <dbReference type="ARBA" id="ARBA00022801"/>
    </source>
</evidence>
<dbReference type="GO" id="GO:0046872">
    <property type="term" value="F:metal ion binding"/>
    <property type="evidence" value="ECO:0007669"/>
    <property type="project" value="UniProtKB-KW"/>
</dbReference>
<comment type="catalytic activity">
    <reaction evidence="5">
        <text>an N-acylsphing-4-enine + H2O = sphing-4-enine + a fatty acid</text>
        <dbReference type="Rhea" id="RHEA:20856"/>
        <dbReference type="ChEBI" id="CHEBI:15377"/>
        <dbReference type="ChEBI" id="CHEBI:28868"/>
        <dbReference type="ChEBI" id="CHEBI:52639"/>
        <dbReference type="ChEBI" id="CHEBI:57756"/>
        <dbReference type="EC" id="3.5.1.23"/>
    </reaction>
</comment>
<comment type="cofactor">
    <cofactor evidence="4">
        <name>Zn(2+)</name>
        <dbReference type="ChEBI" id="CHEBI:29105"/>
    </cofactor>
    <text evidence="4">Binds 1 zinc ion per subunit.</text>
</comment>
<dbReference type="InterPro" id="IPR006823">
    <property type="entry name" value="Ceramidase_alk"/>
</dbReference>
<dbReference type="InterPro" id="IPR031331">
    <property type="entry name" value="NEUT/ALK_ceramidase_C"/>
</dbReference>
<feature type="binding site" evidence="4">
    <location>
        <position position="474"/>
    </location>
    <ligand>
        <name>Zn(2+)</name>
        <dbReference type="ChEBI" id="CHEBI:29105"/>
    </ligand>
</feature>
<dbReference type="InterPro" id="IPR038445">
    <property type="entry name" value="NCDase_C_sf"/>
</dbReference>
<dbReference type="Pfam" id="PF17048">
    <property type="entry name" value="Ceramidse_alk_C"/>
    <property type="match status" value="1"/>
</dbReference>
<dbReference type="GO" id="GO:0017040">
    <property type="term" value="F:N-acylsphingosine amidohydrolase activity"/>
    <property type="evidence" value="ECO:0007669"/>
    <property type="project" value="UniProtKB-UniRule"/>
</dbReference>
<feature type="domain" description="Neutral/alkaline non-lysosomal ceramidase C-terminal" evidence="7">
    <location>
        <begin position="554"/>
        <end position="666"/>
    </location>
</feature>
<protein>
    <recommendedName>
        <fullName evidence="5">Neutral ceramidase</fullName>
        <ecNumber evidence="5">3.5.1.23</ecNumber>
    </recommendedName>
</protein>
<keyword evidence="2 5" id="KW-0378">Hydrolase</keyword>
<dbReference type="Pfam" id="PF04734">
    <property type="entry name" value="Ceramidase_alk"/>
    <property type="match status" value="1"/>
</dbReference>
<evidence type="ECO:0000256" key="4">
    <source>
        <dbReference type="PIRSR" id="PIRSR606823-2"/>
    </source>
</evidence>
<dbReference type="Proteomes" id="UP000245133">
    <property type="component" value="Unassembled WGS sequence"/>
</dbReference>
<evidence type="ECO:0000259" key="7">
    <source>
        <dbReference type="Pfam" id="PF17048"/>
    </source>
</evidence>
<proteinExistence type="inferred from homology"/>
<dbReference type="OrthoDB" id="6899210at2"/>
<dbReference type="EC" id="3.5.1.23" evidence="5"/>
<keyword evidence="4" id="KW-0479">Metal-binding</keyword>
<dbReference type="GO" id="GO:0046512">
    <property type="term" value="P:sphingosine biosynthetic process"/>
    <property type="evidence" value="ECO:0007669"/>
    <property type="project" value="TreeGrafter"/>
</dbReference>
<evidence type="ECO:0000313" key="9">
    <source>
        <dbReference type="Proteomes" id="UP000245133"/>
    </source>
</evidence>
<organism evidence="8 9">
    <name type="scientific">Leptospira ryugenii</name>
    <dbReference type="NCBI Taxonomy" id="1917863"/>
    <lineage>
        <taxon>Bacteria</taxon>
        <taxon>Pseudomonadati</taxon>
        <taxon>Spirochaetota</taxon>
        <taxon>Spirochaetia</taxon>
        <taxon>Leptospirales</taxon>
        <taxon>Leptospiraceae</taxon>
        <taxon>Leptospira</taxon>
    </lineage>
</organism>
<dbReference type="GO" id="GO:0042759">
    <property type="term" value="P:long-chain fatty acid biosynthetic process"/>
    <property type="evidence" value="ECO:0007669"/>
    <property type="project" value="TreeGrafter"/>
</dbReference>
<keyword evidence="4" id="KW-0862">Zinc</keyword>
<evidence type="ECO:0000256" key="5">
    <source>
        <dbReference type="RuleBase" id="RU366019"/>
    </source>
</evidence>
<comment type="similarity">
    <text evidence="1 5">Belongs to the neutral ceramidase family.</text>
</comment>
<feature type="binding site" evidence="4">
    <location>
        <position position="116"/>
    </location>
    <ligand>
        <name>Zn(2+)</name>
        <dbReference type="ChEBI" id="CHEBI:29105"/>
    </ligand>
</feature>
<dbReference type="GO" id="GO:0005576">
    <property type="term" value="C:extracellular region"/>
    <property type="evidence" value="ECO:0007669"/>
    <property type="project" value="TreeGrafter"/>
</dbReference>
<dbReference type="GO" id="GO:0016020">
    <property type="term" value="C:membrane"/>
    <property type="evidence" value="ECO:0007669"/>
    <property type="project" value="GOC"/>
</dbReference>
<evidence type="ECO:0000256" key="1">
    <source>
        <dbReference type="ARBA" id="ARBA00009835"/>
    </source>
</evidence>
<dbReference type="GO" id="GO:0046514">
    <property type="term" value="P:ceramide catabolic process"/>
    <property type="evidence" value="ECO:0007669"/>
    <property type="project" value="InterPro"/>
</dbReference>
<evidence type="ECO:0000259" key="6">
    <source>
        <dbReference type="Pfam" id="PF04734"/>
    </source>
</evidence>
<dbReference type="RefSeq" id="WP_108976159.1">
    <property type="nucleotide sequence ID" value="NZ_BFBB01000004.1"/>
</dbReference>
<keyword evidence="5" id="KW-0443">Lipid metabolism</keyword>
<feature type="domain" description="Neutral/alkaline non-lysosomal ceramidase N-terminal" evidence="6">
    <location>
        <begin position="24"/>
        <end position="502"/>
    </location>
</feature>
<dbReference type="InterPro" id="IPR031329">
    <property type="entry name" value="NEUT/ALK_ceramidase_N"/>
</dbReference>
<evidence type="ECO:0000313" key="8">
    <source>
        <dbReference type="EMBL" id="GBF50339.1"/>
    </source>
</evidence>
<accession>A0A2P2E0D7</accession>
<dbReference type="PANTHER" id="PTHR12670">
    <property type="entry name" value="CERAMIDASE"/>
    <property type="match status" value="1"/>
</dbReference>
<dbReference type="PANTHER" id="PTHR12670:SF1">
    <property type="entry name" value="NEUTRAL CERAMIDASE"/>
    <property type="match status" value="1"/>
</dbReference>
<keyword evidence="9" id="KW-1185">Reference proteome</keyword>
<reference evidence="8 9" key="1">
    <citation type="submission" date="2018-02" db="EMBL/GenBank/DDBJ databases">
        <title>Novel Leptospira species isolated from soil and water in Japan.</title>
        <authorList>
            <person name="Nakao R."/>
            <person name="Masuzawa T."/>
        </authorList>
    </citation>
    <scope>NUCLEOTIDE SEQUENCE [LARGE SCALE GENOMIC DNA]</scope>
    <source>
        <strain evidence="8 9">YH101</strain>
    </source>
</reference>
<feature type="binding site" evidence="4">
    <location>
        <position position="438"/>
    </location>
    <ligand>
        <name>Zn(2+)</name>
        <dbReference type="ChEBI" id="CHEBI:29105"/>
    </ligand>
</feature>
<keyword evidence="5" id="KW-0746">Sphingolipid metabolism</keyword>
<dbReference type="AlphaFoldDB" id="A0A2P2E0D7"/>
<sequence length="668" mass="75451">MKSIFTLVLVLFSLKGLYAEEAVYSVGLSKKDITGPPFGLMFWGYAREDQTGVGIQTRQFARSLVMEERKTGKLLAYVTAEVGGIPFEVQREVVKRLQKEVDPKFHLGNVVLNASHTHSGPAGFFQYSEVSFYSTNYYSQVFSLLCDGIFSAIRDAYHKRIPSTVYLGKAMVKDAGINRSLDAYNANPQEERQLYSDTIEREMTQLNFVAQGKKLGHVNWYGVHPTNITFDNRLISSDNKGVAALLSEEQALNEGHPSFVAIFAQANEGDVSPNLNLNNTGPGKEMYESSFLIGKRQFLASQEIWKGPTRELKGGMAFAHTFIDMSQYKVSAEFSRTGKEESTCPSAYGYAFAAGSTEEGGGHWLFHEGMTDKHRRFYIDWIAKFMLQSPSEELRNCQKPKAVLFPMGETKPIPSLPQILPYGMVRIGDLLIMVLPHEVTTMSARRLKKQVRSQFPNESLEVVISGLSNDFSGYITTPEEYSEQHYEGGHTLHGKQSLNALRQEFHRMASHMREGFEVSETIGNHPFPLDLSERVRSKEIPFTNETSTEPKEILIFPKPIYKIGEEVRCRVEAANPNVGYPMVKEYFIIEKRLHSAWLPIKTEAAIDTKIEYQTSRLPWKSLGSMDLSWTIGDRESGEYRLVHKGMFQTSNGKKSPYTLICPSFRVDP</sequence>
<comment type="caution">
    <text evidence="8">The sequence shown here is derived from an EMBL/GenBank/DDBJ whole genome shotgun (WGS) entry which is preliminary data.</text>
</comment>
<dbReference type="Gene3D" id="2.60.40.2300">
    <property type="entry name" value="Neutral/alkaline non-lysosomal ceramidase, C-terminal domain"/>
    <property type="match status" value="1"/>
</dbReference>
<feature type="active site" description="Nucleophile" evidence="3">
    <location>
        <position position="272"/>
    </location>
</feature>
<dbReference type="EMBL" id="BFBB01000004">
    <property type="protein sequence ID" value="GBF50339.1"/>
    <property type="molecule type" value="Genomic_DNA"/>
</dbReference>